<dbReference type="PANTHER" id="PTHR38045:SF1">
    <property type="entry name" value="HEPARINASE II_III-LIKE PROTEIN"/>
    <property type="match status" value="1"/>
</dbReference>
<dbReference type="PANTHER" id="PTHR38045">
    <property type="entry name" value="CHROMOSOME 1, WHOLE GENOME SHOTGUN SEQUENCE"/>
    <property type="match status" value="1"/>
</dbReference>
<accession>A0A6C0P5X9</accession>
<dbReference type="AlphaFoldDB" id="A0A6C0P5X9"/>
<gene>
    <name evidence="1" type="ORF">GZH47_26450</name>
</gene>
<evidence type="ECO:0000313" key="2">
    <source>
        <dbReference type="Proteomes" id="UP000479114"/>
    </source>
</evidence>
<protein>
    <recommendedName>
        <fullName evidence="3">Heparinase</fullName>
    </recommendedName>
</protein>
<dbReference type="KEGG" id="prz:GZH47_26450"/>
<evidence type="ECO:0008006" key="3">
    <source>
        <dbReference type="Google" id="ProtNLM"/>
    </source>
</evidence>
<dbReference type="Gene3D" id="1.50.10.100">
    <property type="entry name" value="Chondroitin AC/alginate lyase"/>
    <property type="match status" value="1"/>
</dbReference>
<dbReference type="InterPro" id="IPR008929">
    <property type="entry name" value="Chondroitin_lyas"/>
</dbReference>
<organism evidence="1 2">
    <name type="scientific">Paenibacillus rhizovicinus</name>
    <dbReference type="NCBI Taxonomy" id="2704463"/>
    <lineage>
        <taxon>Bacteria</taxon>
        <taxon>Bacillati</taxon>
        <taxon>Bacillota</taxon>
        <taxon>Bacilli</taxon>
        <taxon>Bacillales</taxon>
        <taxon>Paenibacillaceae</taxon>
        <taxon>Paenibacillus</taxon>
    </lineage>
</organism>
<reference evidence="1 2" key="1">
    <citation type="submission" date="2020-02" db="EMBL/GenBank/DDBJ databases">
        <title>Paenibacillus sp. nov., isolated from rhizosphere soil of tomato.</title>
        <authorList>
            <person name="Weon H.-Y."/>
            <person name="Lee S.A."/>
        </authorList>
    </citation>
    <scope>NUCLEOTIDE SEQUENCE [LARGE SCALE GENOMIC DNA]</scope>
    <source>
        <strain evidence="1 2">14171R-81</strain>
    </source>
</reference>
<proteinExistence type="predicted"/>
<dbReference type="Proteomes" id="UP000479114">
    <property type="component" value="Chromosome"/>
</dbReference>
<keyword evidence="2" id="KW-1185">Reference proteome</keyword>
<evidence type="ECO:0000313" key="1">
    <source>
        <dbReference type="EMBL" id="QHW33984.1"/>
    </source>
</evidence>
<dbReference type="EMBL" id="CP048286">
    <property type="protein sequence ID" value="QHW33984.1"/>
    <property type="molecule type" value="Genomic_DNA"/>
</dbReference>
<sequence length="618" mass="69509">MNRAFIRASLENGAPSGAALLFPSEDQAQFWSRVSTSADYEAMVAEIKSEGLRLLGEPIPELRYSLFTLFETTGSRLAYERVYFEKRRRLNAMAFLTQLEPNDERYRTALHDVIWSICNEYTWCLPAHLRDSAETDGGQAFAIDSPEWSRRERRTAIDLFSAETGFALCEIACLAGSELPPLLRSRIVEEVVQRLFKPYLLQGPYFWETVDNNWASVCAGSIASAALLLLDETERLAEIVEKALGTMNHYLSGLGDDGACLEGVGYWNYGFGYFVYFADLLERRTKGAIDLFENDKVRQIAQFQQKAYLDGDTTVNFSDAVQHANVQIGLSHYLAGRYPETAPPPNALRAPFTEDHCSRWAHAFRNLLWFDPQMKGESWASGDYYLPNAQWLVSRTAPGAGRFGFAAKGGHNEEPHNHNDIGQFILTGDGEVFVCDLGSGEYTADYFGAGRYGYDCNGSQGHSVPVVDGKHQIAGRANAARDVTVSIGEKQDELMFDMADAYGLPQLESLQRRFVWRKSELPSLTLEDVYRFSSVPGAIVERIVSRIKPDLTLAGIVTLQSEEGRRLAIRYDAEQLRPSAENHTLADHFGRETDWHAIDFQVLAPRLEQRVQLTFQFE</sequence>
<dbReference type="SUPFAM" id="SSF48230">
    <property type="entry name" value="Chondroitin AC/alginate lyase"/>
    <property type="match status" value="1"/>
</dbReference>
<dbReference type="Gene3D" id="2.70.98.70">
    <property type="match status" value="1"/>
</dbReference>
<name>A0A6C0P5X9_9BACL</name>
<dbReference type="RefSeq" id="WP_162643981.1">
    <property type="nucleotide sequence ID" value="NZ_CP048286.1"/>
</dbReference>